<dbReference type="GO" id="GO:0046395">
    <property type="term" value="P:carboxylic acid catabolic process"/>
    <property type="evidence" value="ECO:0007669"/>
    <property type="project" value="UniProtKB-ARBA"/>
</dbReference>
<evidence type="ECO:0000256" key="15">
    <source>
        <dbReference type="ARBA" id="ARBA00037895"/>
    </source>
</evidence>
<dbReference type="GO" id="GO:0050660">
    <property type="term" value="F:flavin adenine dinucleotide binding"/>
    <property type="evidence" value="ECO:0007669"/>
    <property type="project" value="InterPro"/>
</dbReference>
<dbReference type="EMBL" id="WIXP02000016">
    <property type="protein sequence ID" value="KAF6198313.1"/>
    <property type="molecule type" value="Genomic_DNA"/>
</dbReference>
<dbReference type="FunFam" id="1.20.140.10:FF:000002">
    <property type="entry name" value="Acyl-CoA dehydrogenase short/branched chain"/>
    <property type="match status" value="1"/>
</dbReference>
<dbReference type="SUPFAM" id="SSF47203">
    <property type="entry name" value="Acyl-CoA dehydrogenase C-terminal domain-like"/>
    <property type="match status" value="1"/>
</dbReference>
<evidence type="ECO:0000256" key="11">
    <source>
        <dbReference type="ARBA" id="ARBA00022990"/>
    </source>
</evidence>
<dbReference type="PROSITE" id="PS00072">
    <property type="entry name" value="ACYL_COA_DH_1"/>
    <property type="match status" value="1"/>
</dbReference>
<dbReference type="PANTHER" id="PTHR43884">
    <property type="entry name" value="ACYL-COA DEHYDROGENASE"/>
    <property type="match status" value="1"/>
</dbReference>
<evidence type="ECO:0000259" key="28">
    <source>
        <dbReference type="Pfam" id="PF00441"/>
    </source>
</evidence>
<comment type="catalytic activity">
    <reaction evidence="22">
        <text>(2R)-2-methylbutanoyl-CoA + oxidized [electron-transfer flavoprotein] + H(+) = ethylacryloyl-CoA + reduced [electron-transfer flavoprotein]</text>
        <dbReference type="Rhea" id="RHEA:65296"/>
        <dbReference type="Rhea" id="RHEA-COMP:10685"/>
        <dbReference type="Rhea" id="RHEA-COMP:10686"/>
        <dbReference type="ChEBI" id="CHEBI:15378"/>
        <dbReference type="ChEBI" id="CHEBI:57692"/>
        <dbReference type="ChEBI" id="CHEBI:58307"/>
        <dbReference type="ChEBI" id="CHEBI:156439"/>
        <dbReference type="ChEBI" id="CHEBI:156440"/>
    </reaction>
    <physiologicalReaction direction="left-to-right" evidence="22">
        <dbReference type="Rhea" id="RHEA:65297"/>
    </physiologicalReaction>
</comment>
<dbReference type="InterPro" id="IPR036250">
    <property type="entry name" value="AcylCo_DH-like_C"/>
</dbReference>
<comment type="catalytic activity">
    <reaction evidence="25">
        <text>(2S)-2-methylbutanoyl-CoA + oxidized [electron-transfer flavoprotein] + H(+) = (2E)-2-methylbut-2-enoyl-CoA + reduced [electron-transfer flavoprotein]</text>
        <dbReference type="Rhea" id="RHEA:48256"/>
        <dbReference type="Rhea" id="RHEA-COMP:10685"/>
        <dbReference type="Rhea" id="RHEA-COMP:10686"/>
        <dbReference type="ChEBI" id="CHEBI:15378"/>
        <dbReference type="ChEBI" id="CHEBI:57337"/>
        <dbReference type="ChEBI" id="CHEBI:57692"/>
        <dbReference type="ChEBI" id="CHEBI:58307"/>
        <dbReference type="ChEBI" id="CHEBI:88166"/>
    </reaction>
    <physiologicalReaction direction="left-to-right" evidence="25">
        <dbReference type="Rhea" id="RHEA:48257"/>
    </physiologicalReaction>
</comment>
<keyword evidence="8 27" id="KW-0274">FAD</keyword>
<dbReference type="InterPro" id="IPR009075">
    <property type="entry name" value="AcylCo_DH/oxidase_C"/>
</dbReference>
<dbReference type="GO" id="GO:0003853">
    <property type="term" value="F:short-chain 2-methyl fatty acyl-CoA dehydrogenase activity"/>
    <property type="evidence" value="ECO:0007669"/>
    <property type="project" value="UniProtKB-EC"/>
</dbReference>
<evidence type="ECO:0000256" key="21">
    <source>
        <dbReference type="ARBA" id="ARBA00048307"/>
    </source>
</evidence>
<dbReference type="SUPFAM" id="SSF56645">
    <property type="entry name" value="Acyl-CoA dehydrogenase NM domain-like"/>
    <property type="match status" value="1"/>
</dbReference>
<evidence type="ECO:0000259" key="29">
    <source>
        <dbReference type="Pfam" id="PF02770"/>
    </source>
</evidence>
<evidence type="ECO:0000256" key="6">
    <source>
        <dbReference type="ARBA" id="ARBA00022553"/>
    </source>
</evidence>
<comment type="similarity">
    <text evidence="4 27">Belongs to the acyl-CoA dehydrogenase family.</text>
</comment>
<evidence type="ECO:0000256" key="5">
    <source>
        <dbReference type="ARBA" id="ARBA00011881"/>
    </source>
</evidence>
<dbReference type="PIRSF" id="PIRSF016578">
    <property type="entry name" value="HsaA"/>
    <property type="match status" value="1"/>
</dbReference>
<evidence type="ECO:0000259" key="30">
    <source>
        <dbReference type="Pfam" id="PF02771"/>
    </source>
</evidence>
<evidence type="ECO:0000256" key="20">
    <source>
        <dbReference type="ARBA" id="ARBA00048235"/>
    </source>
</evidence>
<evidence type="ECO:0000256" key="12">
    <source>
        <dbReference type="ARBA" id="ARBA00023002"/>
    </source>
</evidence>
<organism evidence="31 32">
    <name type="scientific">Apolygus lucorum</name>
    <name type="common">Small green plant bug</name>
    <name type="synonym">Lygocoris lucorum</name>
    <dbReference type="NCBI Taxonomy" id="248454"/>
    <lineage>
        <taxon>Eukaryota</taxon>
        <taxon>Metazoa</taxon>
        <taxon>Ecdysozoa</taxon>
        <taxon>Arthropoda</taxon>
        <taxon>Hexapoda</taxon>
        <taxon>Insecta</taxon>
        <taxon>Pterygota</taxon>
        <taxon>Neoptera</taxon>
        <taxon>Paraneoptera</taxon>
        <taxon>Hemiptera</taxon>
        <taxon>Heteroptera</taxon>
        <taxon>Panheteroptera</taxon>
        <taxon>Cimicomorpha</taxon>
        <taxon>Miridae</taxon>
        <taxon>Mirini</taxon>
        <taxon>Apolygus</taxon>
    </lineage>
</organism>
<comment type="catalytic activity">
    <reaction evidence="26">
        <text>2-methylpropanoyl-CoA + oxidized [electron-transfer flavoprotein] + H(+) = 2-methylpropenoyl-CoA + reduced [electron-transfer flavoprotein]</text>
        <dbReference type="Rhea" id="RHEA:44180"/>
        <dbReference type="Rhea" id="RHEA-COMP:10685"/>
        <dbReference type="Rhea" id="RHEA-COMP:10686"/>
        <dbReference type="ChEBI" id="CHEBI:15378"/>
        <dbReference type="ChEBI" id="CHEBI:57338"/>
        <dbReference type="ChEBI" id="CHEBI:57692"/>
        <dbReference type="ChEBI" id="CHEBI:58307"/>
        <dbReference type="ChEBI" id="CHEBI:62500"/>
    </reaction>
    <physiologicalReaction direction="left-to-right" evidence="26">
        <dbReference type="Rhea" id="RHEA:44181"/>
    </physiologicalReaction>
</comment>
<dbReference type="InterPro" id="IPR006089">
    <property type="entry name" value="Acyl-CoA_DH_CS"/>
</dbReference>
<keyword evidence="10" id="KW-0809">Transit peptide</keyword>
<comment type="catalytic activity">
    <reaction evidence="21">
        <text>valproyl-CoA + oxidized [electron-transfer flavoprotein] + H(+) = (2E)-2-propylpent-2-enoyl-CoA + reduced [electron-transfer flavoprotein]</text>
        <dbReference type="Rhea" id="RHEA:65344"/>
        <dbReference type="Rhea" id="RHEA-COMP:10685"/>
        <dbReference type="Rhea" id="RHEA-COMP:10686"/>
        <dbReference type="ChEBI" id="CHEBI:15378"/>
        <dbReference type="ChEBI" id="CHEBI:57692"/>
        <dbReference type="ChEBI" id="CHEBI:58307"/>
        <dbReference type="ChEBI" id="CHEBI:156457"/>
        <dbReference type="ChEBI" id="CHEBI:156458"/>
    </reaction>
    <physiologicalReaction direction="left-to-right" evidence="21">
        <dbReference type="Rhea" id="RHEA:65345"/>
    </physiologicalReaction>
</comment>
<dbReference type="Proteomes" id="UP000466442">
    <property type="component" value="Linkage Group LG16"/>
</dbReference>
<evidence type="ECO:0000256" key="17">
    <source>
        <dbReference type="ARBA" id="ARBA00039850"/>
    </source>
</evidence>
<dbReference type="PROSITE" id="PS00073">
    <property type="entry name" value="ACYL_COA_DH_2"/>
    <property type="match status" value="1"/>
</dbReference>
<sequence>MSHLRRLQRQALLVLKRGFSTPAVTSLSKDEKEFKNFVADFAAKEISPKVREMEEAGRIDQNLVKKLFDNGLMGLEIPKKYGGMELGFFLTVLSIEEISKVDPSVAVLTDIQNTLVNALMMKIGNEEQKDYYLPKLAKYMVGSFGLTEETSGSDAFALKTTADKVGSGYVLNGSKMWITNSDLSSVFLVMANVDKTKGYKGITCFIVDRNAKGFSVGKPEKKMSLKASGTCSLHFDNVEIREDRVLGEIGQGYRYTIGFLNEGRIGVAAQMLGLAQGCFDSTIPYLLDRKQFGSPVYDFQGMQHQIAEASTRLEAGRLLVYNAARLVEGKKEFIKEASMAKHYCSQLAGYITRKCIDWCGGVGISTDLPQEKFFRDAKVGTIYEGTTNIQLNTIAKLVRKQYAKSEE</sequence>
<keyword evidence="11" id="KW-0007">Acetylation</keyword>
<evidence type="ECO:0000256" key="8">
    <source>
        <dbReference type="ARBA" id="ARBA00022827"/>
    </source>
</evidence>
<dbReference type="FunFam" id="2.40.110.10:FF:000001">
    <property type="entry name" value="Acyl-CoA dehydrogenase, mitochondrial"/>
    <property type="match status" value="1"/>
</dbReference>
<dbReference type="FunFam" id="1.10.540.10:FF:000012">
    <property type="entry name" value="Acyl-CoA dehydrogenase short/branched chain"/>
    <property type="match status" value="1"/>
</dbReference>
<dbReference type="EC" id="1.3.8.5" evidence="16"/>
<dbReference type="InterPro" id="IPR013786">
    <property type="entry name" value="AcylCoA_DH/ox_N"/>
</dbReference>
<evidence type="ECO:0000256" key="27">
    <source>
        <dbReference type="RuleBase" id="RU362125"/>
    </source>
</evidence>
<comment type="cofactor">
    <cofactor evidence="1 27">
        <name>FAD</name>
        <dbReference type="ChEBI" id="CHEBI:57692"/>
    </cofactor>
</comment>
<evidence type="ECO:0000256" key="18">
    <source>
        <dbReference type="ARBA" id="ARBA00041537"/>
    </source>
</evidence>
<evidence type="ECO:0000256" key="24">
    <source>
        <dbReference type="ARBA" id="ARBA00049192"/>
    </source>
</evidence>
<evidence type="ECO:0000256" key="25">
    <source>
        <dbReference type="ARBA" id="ARBA00049552"/>
    </source>
</evidence>
<evidence type="ECO:0000256" key="3">
    <source>
        <dbReference type="ARBA" id="ARBA00005198"/>
    </source>
</evidence>
<evidence type="ECO:0000256" key="1">
    <source>
        <dbReference type="ARBA" id="ARBA00001974"/>
    </source>
</evidence>
<evidence type="ECO:0000313" key="31">
    <source>
        <dbReference type="EMBL" id="KAF6198313.1"/>
    </source>
</evidence>
<comment type="catalytic activity">
    <reaction evidence="20">
        <text>2-methylbutanoyl-CoA + oxidized [electron-transfer flavoprotein] + H(+) = (2E)-2-methylbut-2-enoyl-CoA + reduced [electron-transfer flavoprotein]</text>
        <dbReference type="Rhea" id="RHEA:43780"/>
        <dbReference type="Rhea" id="RHEA-COMP:10685"/>
        <dbReference type="Rhea" id="RHEA-COMP:10686"/>
        <dbReference type="ChEBI" id="CHEBI:15378"/>
        <dbReference type="ChEBI" id="CHEBI:57336"/>
        <dbReference type="ChEBI" id="CHEBI:57337"/>
        <dbReference type="ChEBI" id="CHEBI:57692"/>
        <dbReference type="ChEBI" id="CHEBI:58307"/>
        <dbReference type="EC" id="1.3.8.5"/>
    </reaction>
    <physiologicalReaction direction="left-to-right" evidence="20">
        <dbReference type="Rhea" id="RHEA:43781"/>
    </physiologicalReaction>
</comment>
<dbReference type="Pfam" id="PF02770">
    <property type="entry name" value="Acyl-CoA_dh_M"/>
    <property type="match status" value="1"/>
</dbReference>
<evidence type="ECO:0000256" key="14">
    <source>
        <dbReference type="ARBA" id="ARBA00023128"/>
    </source>
</evidence>
<dbReference type="AlphaFoldDB" id="A0A8S9WNR6"/>
<reference evidence="31" key="1">
    <citation type="journal article" date="2021" name="Mol. Ecol. Resour.">
        <title>Apolygus lucorum genome provides insights into omnivorousness and mesophyll feeding.</title>
        <authorList>
            <person name="Liu Y."/>
            <person name="Liu H."/>
            <person name="Wang H."/>
            <person name="Huang T."/>
            <person name="Liu B."/>
            <person name="Yang B."/>
            <person name="Yin L."/>
            <person name="Li B."/>
            <person name="Zhang Y."/>
            <person name="Zhang S."/>
            <person name="Jiang F."/>
            <person name="Zhang X."/>
            <person name="Ren Y."/>
            <person name="Wang B."/>
            <person name="Wang S."/>
            <person name="Lu Y."/>
            <person name="Wu K."/>
            <person name="Fan W."/>
            <person name="Wang G."/>
        </authorList>
    </citation>
    <scope>NUCLEOTIDE SEQUENCE</scope>
    <source>
        <strain evidence="31">12Hb</strain>
    </source>
</reference>
<name>A0A8S9WNR6_APOLU</name>
<keyword evidence="7 27" id="KW-0285">Flavoprotein</keyword>
<dbReference type="OrthoDB" id="10262177at2759"/>
<keyword evidence="12 27" id="KW-0560">Oxidoreductase</keyword>
<comment type="caution">
    <text evidence="31">The sequence shown here is derived from an EMBL/GenBank/DDBJ whole genome shotgun (WGS) entry which is preliminary data.</text>
</comment>
<evidence type="ECO:0000256" key="4">
    <source>
        <dbReference type="ARBA" id="ARBA00009347"/>
    </source>
</evidence>
<dbReference type="Pfam" id="PF02771">
    <property type="entry name" value="Acyl-CoA_dh_N"/>
    <property type="match status" value="1"/>
</dbReference>
<protein>
    <recommendedName>
        <fullName evidence="17">Short/branched chain specific acyl-CoA dehydrogenase, mitochondrial</fullName>
        <ecNumber evidence="16">1.3.8.5</ecNumber>
    </recommendedName>
    <alternativeName>
        <fullName evidence="19">2-methyl branched chain acyl-CoA dehydrogenase</fullName>
    </alternativeName>
    <alternativeName>
        <fullName evidence="18">2-methylbutyryl-coenzyme A dehydrogenase</fullName>
    </alternativeName>
</protein>
<keyword evidence="14" id="KW-0496">Mitochondrion</keyword>
<evidence type="ECO:0000256" key="23">
    <source>
        <dbReference type="ARBA" id="ARBA00049096"/>
    </source>
</evidence>
<comment type="pathway">
    <text evidence="15">Amino-acid degradation; L-isoleucine degradation.</text>
</comment>
<proteinExistence type="inferred from homology"/>
<evidence type="ECO:0000256" key="9">
    <source>
        <dbReference type="ARBA" id="ARBA00022832"/>
    </source>
</evidence>
<evidence type="ECO:0000256" key="19">
    <source>
        <dbReference type="ARBA" id="ARBA00042821"/>
    </source>
</evidence>
<evidence type="ECO:0000256" key="7">
    <source>
        <dbReference type="ARBA" id="ARBA00022630"/>
    </source>
</evidence>
<comment type="subunit">
    <text evidence="5">Homotetramer.</text>
</comment>
<comment type="catalytic activity">
    <reaction evidence="24">
        <text>hexanoyl-CoA + oxidized [electron-transfer flavoprotein] + H(+) = (2E)-hexenoyl-CoA + reduced [electron-transfer flavoprotein]</text>
        <dbReference type="Rhea" id="RHEA:43464"/>
        <dbReference type="Rhea" id="RHEA-COMP:10685"/>
        <dbReference type="Rhea" id="RHEA-COMP:10686"/>
        <dbReference type="ChEBI" id="CHEBI:15378"/>
        <dbReference type="ChEBI" id="CHEBI:57692"/>
        <dbReference type="ChEBI" id="CHEBI:58307"/>
        <dbReference type="ChEBI" id="CHEBI:62077"/>
        <dbReference type="ChEBI" id="CHEBI:62620"/>
    </reaction>
    <physiologicalReaction direction="left-to-right" evidence="24">
        <dbReference type="Rhea" id="RHEA:43465"/>
    </physiologicalReaction>
</comment>
<dbReference type="Gene3D" id="2.40.110.10">
    <property type="entry name" value="Butyryl-CoA Dehydrogenase, subunit A, domain 2"/>
    <property type="match status" value="1"/>
</dbReference>
<feature type="domain" description="Acyl-CoA dehydrogenase/oxidase N-terminal" evidence="30">
    <location>
        <begin position="29"/>
        <end position="138"/>
    </location>
</feature>
<evidence type="ECO:0000256" key="13">
    <source>
        <dbReference type="ARBA" id="ARBA00023098"/>
    </source>
</evidence>
<comment type="pathway">
    <text evidence="3">Lipid metabolism; mitochondrial fatty acid beta-oxidation.</text>
</comment>
<dbReference type="InterPro" id="IPR037069">
    <property type="entry name" value="AcylCoA_DH/ox_N_sf"/>
</dbReference>
<keyword evidence="32" id="KW-1185">Reference proteome</keyword>
<dbReference type="InterPro" id="IPR046373">
    <property type="entry name" value="Acyl-CoA_Oxase/DH_mid-dom_sf"/>
</dbReference>
<dbReference type="InterPro" id="IPR006091">
    <property type="entry name" value="Acyl-CoA_Oxase/DH_mid-dom"/>
</dbReference>
<evidence type="ECO:0000256" key="10">
    <source>
        <dbReference type="ARBA" id="ARBA00022946"/>
    </source>
</evidence>
<dbReference type="GO" id="GO:0006631">
    <property type="term" value="P:fatty acid metabolic process"/>
    <property type="evidence" value="ECO:0007669"/>
    <property type="project" value="UniProtKB-KW"/>
</dbReference>
<dbReference type="Pfam" id="PF00441">
    <property type="entry name" value="Acyl-CoA_dh_1"/>
    <property type="match status" value="1"/>
</dbReference>
<keyword evidence="6" id="KW-0597">Phosphoprotein</keyword>
<comment type="subcellular location">
    <subcellularLocation>
        <location evidence="2">Mitochondrion matrix</location>
    </subcellularLocation>
</comment>
<evidence type="ECO:0000256" key="2">
    <source>
        <dbReference type="ARBA" id="ARBA00004305"/>
    </source>
</evidence>
<dbReference type="InterPro" id="IPR009100">
    <property type="entry name" value="AcylCoA_DH/oxidase_NM_dom_sf"/>
</dbReference>
<dbReference type="Gene3D" id="1.10.540.10">
    <property type="entry name" value="Acyl-CoA dehydrogenase/oxidase, N-terminal domain"/>
    <property type="match status" value="1"/>
</dbReference>
<evidence type="ECO:0000313" key="32">
    <source>
        <dbReference type="Proteomes" id="UP000466442"/>
    </source>
</evidence>
<comment type="catalytic activity">
    <reaction evidence="23">
        <text>butanoyl-CoA + oxidized [electron-transfer flavoprotein] + H(+) = (2E)-butenoyl-CoA + reduced [electron-transfer flavoprotein]</text>
        <dbReference type="Rhea" id="RHEA:24004"/>
        <dbReference type="Rhea" id="RHEA-COMP:10685"/>
        <dbReference type="Rhea" id="RHEA-COMP:10686"/>
        <dbReference type="ChEBI" id="CHEBI:15378"/>
        <dbReference type="ChEBI" id="CHEBI:57332"/>
        <dbReference type="ChEBI" id="CHEBI:57371"/>
        <dbReference type="ChEBI" id="CHEBI:57692"/>
        <dbReference type="ChEBI" id="CHEBI:58307"/>
    </reaction>
    <physiologicalReaction direction="left-to-right" evidence="23">
        <dbReference type="Rhea" id="RHEA:24005"/>
    </physiologicalReaction>
</comment>
<gene>
    <name evidence="31" type="ORF">GE061_008061</name>
</gene>
<keyword evidence="13" id="KW-0443">Lipid metabolism</keyword>
<dbReference type="Gene3D" id="1.20.140.10">
    <property type="entry name" value="Butyryl-CoA Dehydrogenase, subunit A, domain 3"/>
    <property type="match status" value="1"/>
</dbReference>
<dbReference type="PANTHER" id="PTHR43884:SF1">
    <property type="entry name" value="SHORT_BRANCHED CHAIN SPECIFIC ACYL-COA DEHYDROGENASE, MITOCHONDRIAL"/>
    <property type="match status" value="1"/>
</dbReference>
<feature type="domain" description="Acyl-CoA oxidase/dehydrogenase middle" evidence="29">
    <location>
        <begin position="143"/>
        <end position="238"/>
    </location>
</feature>
<feature type="domain" description="Acyl-CoA dehydrogenase/oxidase C-terminal" evidence="28">
    <location>
        <begin position="250"/>
        <end position="396"/>
    </location>
</feature>
<keyword evidence="9" id="KW-0276">Fatty acid metabolism</keyword>
<accession>A0A8S9WNR6</accession>
<evidence type="ECO:0000256" key="22">
    <source>
        <dbReference type="ARBA" id="ARBA00048592"/>
    </source>
</evidence>
<evidence type="ECO:0000256" key="26">
    <source>
        <dbReference type="ARBA" id="ARBA00051903"/>
    </source>
</evidence>
<evidence type="ECO:0000256" key="16">
    <source>
        <dbReference type="ARBA" id="ARBA00039036"/>
    </source>
</evidence>
<dbReference type="GO" id="GO:0005759">
    <property type="term" value="C:mitochondrial matrix"/>
    <property type="evidence" value="ECO:0007669"/>
    <property type="project" value="UniProtKB-SubCell"/>
</dbReference>